<dbReference type="OrthoDB" id="10251234at2759"/>
<dbReference type="GO" id="GO:0016556">
    <property type="term" value="P:mRNA modification"/>
    <property type="evidence" value="ECO:0007669"/>
    <property type="project" value="UniProtKB-UniRule"/>
</dbReference>
<feature type="domain" description="RrmJ-type SAM-dependent 2'-O-MTase" evidence="2">
    <location>
        <begin position="106"/>
        <end position="334"/>
    </location>
</feature>
<evidence type="ECO:0000313" key="4">
    <source>
        <dbReference type="Proteomes" id="UP000274131"/>
    </source>
</evidence>
<comment type="function">
    <text evidence="1">S-adenosyl-L-methionine-dependent methyltransferase that mediates RNA cap1 2'-O-ribose methylation to the 5'-cap structure of RNAs. Methylates the ribose of the first nucleotide of a m(7)GpppG-capped mRNA to produce m(7)GpppNmp (cap1).</text>
</comment>
<dbReference type="WBParaSite" id="EVEC_0000572101-mRNA-1">
    <property type="protein sequence ID" value="EVEC_0000572101-mRNA-1"/>
    <property type="gene ID" value="EVEC_0000572101"/>
</dbReference>
<reference evidence="5" key="1">
    <citation type="submission" date="2017-02" db="UniProtKB">
        <authorList>
            <consortium name="WormBaseParasite"/>
        </authorList>
    </citation>
    <scope>IDENTIFICATION</scope>
</reference>
<keyword evidence="1" id="KW-0539">Nucleus</keyword>
<dbReference type="GO" id="GO:0032259">
    <property type="term" value="P:methylation"/>
    <property type="evidence" value="ECO:0007669"/>
    <property type="project" value="UniProtKB-KW"/>
</dbReference>
<comment type="catalytic activity">
    <reaction evidence="1">
        <text>a 5'-end (N(7)-methyl 5'-triphosphoguanosine)-ribonucleoside in mRNA + S-adenosyl-L-methionine = a 5'-end (N(7)-methyl 5'-triphosphoguanosine)-(2'-O-methyl-ribonucleoside) in mRNA + S-adenosyl-L-homocysteine + H(+)</text>
        <dbReference type="Rhea" id="RHEA:67020"/>
        <dbReference type="Rhea" id="RHEA-COMP:17167"/>
        <dbReference type="Rhea" id="RHEA-COMP:17168"/>
        <dbReference type="ChEBI" id="CHEBI:15378"/>
        <dbReference type="ChEBI" id="CHEBI:57856"/>
        <dbReference type="ChEBI" id="CHEBI:59789"/>
        <dbReference type="ChEBI" id="CHEBI:156461"/>
        <dbReference type="ChEBI" id="CHEBI:167609"/>
        <dbReference type="EC" id="2.1.1.57"/>
    </reaction>
</comment>
<dbReference type="GO" id="GO:0006370">
    <property type="term" value="P:7-methylguanosine mRNA capping"/>
    <property type="evidence" value="ECO:0007669"/>
    <property type="project" value="UniProtKB-UniRule"/>
</dbReference>
<keyword evidence="1" id="KW-0949">S-adenosyl-L-methionine</keyword>
<keyword evidence="1" id="KW-0507">mRNA processing</keyword>
<dbReference type="InterPro" id="IPR025816">
    <property type="entry name" value="RrmJ-type_MeTrfase"/>
</dbReference>
<dbReference type="Gene3D" id="3.40.50.12760">
    <property type="match status" value="1"/>
</dbReference>
<dbReference type="GO" id="GO:0005737">
    <property type="term" value="C:cytoplasm"/>
    <property type="evidence" value="ECO:0007669"/>
    <property type="project" value="TreeGrafter"/>
</dbReference>
<dbReference type="STRING" id="51028.A0A0N4V648"/>
<keyword evidence="4" id="KW-1185">Reference proteome</keyword>
<dbReference type="SUPFAM" id="SSF53335">
    <property type="entry name" value="S-adenosyl-L-methionine-dependent methyltransferases"/>
    <property type="match status" value="1"/>
</dbReference>
<dbReference type="PANTHER" id="PTHR16121:SF0">
    <property type="entry name" value="CAP-SPECIFIC MRNA (NUCLEOSIDE-2'-O-)-METHYLTRANSFERASE 1"/>
    <property type="match status" value="1"/>
</dbReference>
<sequence length="509" mass="58926">SFDRRSIFQFSKHDFDVSWDSSQEKKPVLETPVWLEAKEESRQEVIDLLGNKGEMKETIDDEDRYCDLNLLKEMLSAKSVFDELSDRALVEARSRANPYETIRCGFFQNRAAMKAANMDAVFNYLFTGEGENLLKKNPIDLNEDGTMKKGVNTDRSKPLFYFADVCAGPGGFSEYVLWRKGFYNAKGFGFTLKGKDDFKLERFTAASPNYFEPFYGELGTGDVTKPKNIESFEKVGFENCGVHLMMADGGFSVGGEENIQEIRSKRLYLCQFLVALSIVREGGVFFCKLFDVFTPFSIGLIYLMYIAFQRISLHKPNTSRPANSERYIICEKLRLTEAELVKKYFTWINNKLDKFNEEKKKNDVYEIFPAEVIDIEKMDVIFSFLKNQILYLNKYKVFAKDQGKIDLDQGKLRDECMEYWNLPKVDRRGKSRIDHRRIPMIPSLTRFIIPQKKPVFRILDAAVIDGDYVDSLSFDERMNAAKKMCSAVMVHEQTKNQCPIFAAEVRNYY</sequence>
<dbReference type="GO" id="GO:0004483">
    <property type="term" value="F:methyltransferase cap1 activity"/>
    <property type="evidence" value="ECO:0007669"/>
    <property type="project" value="UniProtKB-UniRule"/>
</dbReference>
<dbReference type="GO" id="GO:0003676">
    <property type="term" value="F:nucleic acid binding"/>
    <property type="evidence" value="ECO:0007669"/>
    <property type="project" value="UniProtKB-UniRule"/>
</dbReference>
<dbReference type="Proteomes" id="UP000274131">
    <property type="component" value="Unassembled WGS sequence"/>
</dbReference>
<dbReference type="InterPro" id="IPR002877">
    <property type="entry name" value="RNA_MeTrfase_FtsJ_dom"/>
</dbReference>
<dbReference type="EMBL" id="UXUI01008131">
    <property type="protein sequence ID" value="VDD90581.1"/>
    <property type="molecule type" value="Genomic_DNA"/>
</dbReference>
<dbReference type="InterPro" id="IPR029063">
    <property type="entry name" value="SAM-dependent_MTases_sf"/>
</dbReference>
<dbReference type="GO" id="GO:0005634">
    <property type="term" value="C:nucleus"/>
    <property type="evidence" value="ECO:0007669"/>
    <property type="project" value="UniProtKB-SubCell"/>
</dbReference>
<gene>
    <name evidence="3" type="ORF">EVEC_LOCUS5332</name>
</gene>
<evidence type="ECO:0000313" key="5">
    <source>
        <dbReference type="WBParaSite" id="EVEC_0000572101-mRNA-1"/>
    </source>
</evidence>
<name>A0A0N4V648_ENTVE</name>
<dbReference type="EC" id="2.1.1.57" evidence="1"/>
<evidence type="ECO:0000256" key="1">
    <source>
        <dbReference type="RuleBase" id="RU368012"/>
    </source>
</evidence>
<comment type="subcellular location">
    <subcellularLocation>
        <location evidence="1">Nucleus</location>
    </subcellularLocation>
</comment>
<organism evidence="5">
    <name type="scientific">Enterobius vermicularis</name>
    <name type="common">Human pinworm</name>
    <dbReference type="NCBI Taxonomy" id="51028"/>
    <lineage>
        <taxon>Eukaryota</taxon>
        <taxon>Metazoa</taxon>
        <taxon>Ecdysozoa</taxon>
        <taxon>Nematoda</taxon>
        <taxon>Chromadorea</taxon>
        <taxon>Rhabditida</taxon>
        <taxon>Spirurina</taxon>
        <taxon>Oxyuridomorpha</taxon>
        <taxon>Oxyuroidea</taxon>
        <taxon>Oxyuridae</taxon>
        <taxon>Enterobius</taxon>
    </lineage>
</organism>
<evidence type="ECO:0000313" key="3">
    <source>
        <dbReference type="EMBL" id="VDD90581.1"/>
    </source>
</evidence>
<proteinExistence type="predicted"/>
<dbReference type="FunFam" id="3.40.50.12760:FF:000004">
    <property type="entry name" value="FtsJ-like methyltransferase"/>
    <property type="match status" value="1"/>
</dbReference>
<keyword evidence="1" id="KW-0506">mRNA capping</keyword>
<dbReference type="PANTHER" id="PTHR16121">
    <property type="entry name" value="CAP-SPECIFIC MRNA (NUCLEOSIDE-2'-O-)-METHYLTRANSFERASE 1-RELATED"/>
    <property type="match status" value="1"/>
</dbReference>
<dbReference type="PROSITE" id="PS51613">
    <property type="entry name" value="SAM_MT_RRMJ"/>
    <property type="match status" value="1"/>
</dbReference>
<keyword evidence="1" id="KW-0489">Methyltransferase</keyword>
<protein>
    <recommendedName>
        <fullName evidence="1">Cap-specific mRNA (nucleoside-2'-O-)-methyltransferase 1</fullName>
        <ecNumber evidence="1">2.1.1.57</ecNumber>
    </recommendedName>
    <alternativeName>
        <fullName evidence="1">Cap1 2'O-ribose methyltransferase 1</fullName>
    </alternativeName>
</protein>
<dbReference type="InterPro" id="IPR050851">
    <property type="entry name" value="mRNA_Cap_2O-Ribose_MeTrfase"/>
</dbReference>
<dbReference type="AlphaFoldDB" id="A0A0N4V648"/>
<dbReference type="Pfam" id="PF01728">
    <property type="entry name" value="FtsJ"/>
    <property type="match status" value="1"/>
</dbReference>
<accession>A0A0N4V648</accession>
<evidence type="ECO:0000259" key="2">
    <source>
        <dbReference type="PROSITE" id="PS51613"/>
    </source>
</evidence>
<reference evidence="3 4" key="2">
    <citation type="submission" date="2018-10" db="EMBL/GenBank/DDBJ databases">
        <authorList>
            <consortium name="Pathogen Informatics"/>
        </authorList>
    </citation>
    <scope>NUCLEOTIDE SEQUENCE [LARGE SCALE GENOMIC DNA]</scope>
</reference>
<keyword evidence="1" id="KW-0808">Transferase</keyword>